<dbReference type="InterPro" id="IPR049445">
    <property type="entry name" value="TetR_SbtR-like_C"/>
</dbReference>
<dbReference type="SUPFAM" id="SSF48498">
    <property type="entry name" value="Tetracyclin repressor-like, C-terminal domain"/>
    <property type="match status" value="1"/>
</dbReference>
<organism evidence="6 7">
    <name type="scientific">Streptomyces cylindrosporus</name>
    <dbReference type="NCBI Taxonomy" id="2927583"/>
    <lineage>
        <taxon>Bacteria</taxon>
        <taxon>Bacillati</taxon>
        <taxon>Actinomycetota</taxon>
        <taxon>Actinomycetes</taxon>
        <taxon>Kitasatosporales</taxon>
        <taxon>Streptomycetaceae</taxon>
        <taxon>Streptomyces</taxon>
    </lineage>
</organism>
<keyword evidence="7" id="KW-1185">Reference proteome</keyword>
<evidence type="ECO:0000256" key="2">
    <source>
        <dbReference type="ARBA" id="ARBA00023125"/>
    </source>
</evidence>
<dbReference type="InterPro" id="IPR050109">
    <property type="entry name" value="HTH-type_TetR-like_transc_reg"/>
</dbReference>
<name>A0ABS9Y855_9ACTN</name>
<dbReference type="PANTHER" id="PTHR30055">
    <property type="entry name" value="HTH-TYPE TRANSCRIPTIONAL REGULATOR RUTR"/>
    <property type="match status" value="1"/>
</dbReference>
<evidence type="ECO:0000256" key="1">
    <source>
        <dbReference type="ARBA" id="ARBA00023015"/>
    </source>
</evidence>
<dbReference type="EMBL" id="JALDAY010000006">
    <property type="protein sequence ID" value="MCI3273413.1"/>
    <property type="molecule type" value="Genomic_DNA"/>
</dbReference>
<keyword evidence="3" id="KW-0804">Transcription</keyword>
<feature type="domain" description="HTH tetR-type" evidence="5">
    <location>
        <begin position="9"/>
        <end position="67"/>
    </location>
</feature>
<keyword evidence="2 4" id="KW-0238">DNA-binding</keyword>
<dbReference type="RefSeq" id="WP_242766667.1">
    <property type="nucleotide sequence ID" value="NZ_JALDAY010000006.1"/>
</dbReference>
<dbReference type="InterPro" id="IPR009057">
    <property type="entry name" value="Homeodomain-like_sf"/>
</dbReference>
<evidence type="ECO:0000256" key="4">
    <source>
        <dbReference type="PROSITE-ProRule" id="PRU00335"/>
    </source>
</evidence>
<dbReference type="InterPro" id="IPR001647">
    <property type="entry name" value="HTH_TetR"/>
</dbReference>
<gene>
    <name evidence="6" type="ORF">MQP27_20115</name>
</gene>
<evidence type="ECO:0000259" key="5">
    <source>
        <dbReference type="PROSITE" id="PS50977"/>
    </source>
</evidence>
<accession>A0ABS9Y855</accession>
<protein>
    <submittedName>
        <fullName evidence="6">TetR/AcrR family transcriptional regulator</fullName>
    </submittedName>
</protein>
<dbReference type="PROSITE" id="PS50977">
    <property type="entry name" value="HTH_TETR_2"/>
    <property type="match status" value="1"/>
</dbReference>
<dbReference type="Pfam" id="PF21597">
    <property type="entry name" value="TetR_C_43"/>
    <property type="match status" value="1"/>
</dbReference>
<dbReference type="Gene3D" id="1.10.357.10">
    <property type="entry name" value="Tetracycline Repressor, domain 2"/>
    <property type="match status" value="1"/>
</dbReference>
<dbReference type="InterPro" id="IPR036271">
    <property type="entry name" value="Tet_transcr_reg_TetR-rel_C_sf"/>
</dbReference>
<evidence type="ECO:0000256" key="3">
    <source>
        <dbReference type="ARBA" id="ARBA00023163"/>
    </source>
</evidence>
<reference evidence="6" key="1">
    <citation type="submission" date="2022-03" db="EMBL/GenBank/DDBJ databases">
        <title>Streptomyces 7R015 and 7R016 isolated from Barleria lupulina in Thailand.</title>
        <authorList>
            <person name="Kanchanasin P."/>
            <person name="Phongsopitanun W."/>
            <person name="Tanasupawat S."/>
        </authorList>
    </citation>
    <scope>NUCLEOTIDE SEQUENCE</scope>
    <source>
        <strain evidence="6">7R015</strain>
    </source>
</reference>
<keyword evidence="1" id="KW-0805">Transcription regulation</keyword>
<dbReference type="PANTHER" id="PTHR30055:SF234">
    <property type="entry name" value="HTH-TYPE TRANSCRIPTIONAL REGULATOR BETI"/>
    <property type="match status" value="1"/>
</dbReference>
<comment type="caution">
    <text evidence="6">The sequence shown here is derived from an EMBL/GenBank/DDBJ whole genome shotgun (WGS) entry which is preliminary data.</text>
</comment>
<feature type="DNA-binding region" description="H-T-H motif" evidence="4">
    <location>
        <begin position="30"/>
        <end position="49"/>
    </location>
</feature>
<sequence>MTPPRSDARRNRERILKVAYEALAADSDTSLNAIAKSAGVGPGTLYRHFPTREDLILALYRQEVQALVGEVPATLAAHEPLEAIRVFFRRLAEYVRVKHGLGEALHTAAAQEAINETYAPVTAAVGQLLTAAQEAAEVRPGLDPADVLLVMGFLWRVPPGEAGLHQADRVLELVIDGLRRPGANR</sequence>
<dbReference type="SUPFAM" id="SSF46689">
    <property type="entry name" value="Homeodomain-like"/>
    <property type="match status" value="1"/>
</dbReference>
<evidence type="ECO:0000313" key="7">
    <source>
        <dbReference type="Proteomes" id="UP001165269"/>
    </source>
</evidence>
<dbReference type="Pfam" id="PF00440">
    <property type="entry name" value="TetR_N"/>
    <property type="match status" value="1"/>
</dbReference>
<evidence type="ECO:0000313" key="6">
    <source>
        <dbReference type="EMBL" id="MCI3273413.1"/>
    </source>
</evidence>
<proteinExistence type="predicted"/>
<dbReference type="Proteomes" id="UP001165269">
    <property type="component" value="Unassembled WGS sequence"/>
</dbReference>